<dbReference type="Pfam" id="PF01555">
    <property type="entry name" value="N6_N4_Mtase"/>
    <property type="match status" value="1"/>
</dbReference>
<comment type="caution">
    <text evidence="6">The sequence shown here is derived from an EMBL/GenBank/DDBJ whole genome shotgun (WGS) entry which is preliminary data.</text>
</comment>
<keyword evidence="7" id="KW-1185">Reference proteome</keyword>
<dbReference type="InterPro" id="IPR002052">
    <property type="entry name" value="DNA_methylase_N6_adenine_CS"/>
</dbReference>
<reference evidence="6 7" key="1">
    <citation type="submission" date="2019-12" db="EMBL/GenBank/DDBJ databases">
        <title>Novel species isolated from a subtropical stream in China.</title>
        <authorList>
            <person name="Lu H."/>
        </authorList>
    </citation>
    <scope>NUCLEOTIDE SEQUENCE [LARGE SCALE GENOMIC DNA]</scope>
    <source>
        <strain evidence="6 7">CY13W</strain>
    </source>
</reference>
<evidence type="ECO:0000256" key="1">
    <source>
        <dbReference type="ARBA" id="ARBA00006594"/>
    </source>
</evidence>
<sequence length="303" mass="34824">MDHTKQKYFGINSFSKLDGQAGLATVPSNFVDLVLTDPPYGIADSAKLTKTKGQIVSTQQAWGDEFQDSWASISDYYQWLKPFIAEFVRVMKDNGSLILFLDRKYTGLIAHYLEEDFDLNFKNKIYFKKKNPVPSIRKNNYRSTIEEAVWFTKGKQYTFNFGAQSDMVQFYEGPIGRKTTQHPTEKYRWMIEPLIRNHTRPGDVVLDAFAGSATTLVVAKQHARNAIGFEKDSRFYEMAKARIEAEQLEFAFHSPDDEAAIVRELDRIMDSDQEDTSSSRKSARVLTEVEKIVFALFEQSKRA</sequence>
<comment type="similarity">
    <text evidence="1 4">Belongs to the N(4)/N(6)-methyltransferase family.</text>
</comment>
<dbReference type="PRINTS" id="PR00508">
    <property type="entry name" value="S21N4MTFRASE"/>
</dbReference>
<keyword evidence="3" id="KW-0808">Transferase</keyword>
<evidence type="ECO:0000256" key="3">
    <source>
        <dbReference type="ARBA" id="ARBA00022679"/>
    </source>
</evidence>
<dbReference type="EMBL" id="WWCM01000007">
    <property type="protein sequence ID" value="MYM40157.1"/>
    <property type="molecule type" value="Genomic_DNA"/>
</dbReference>
<accession>A0ABW9VR08</accession>
<evidence type="ECO:0000256" key="4">
    <source>
        <dbReference type="RuleBase" id="RU362026"/>
    </source>
</evidence>
<dbReference type="InterPro" id="IPR029063">
    <property type="entry name" value="SAM-dependent_MTases_sf"/>
</dbReference>
<dbReference type="Proteomes" id="UP000478090">
    <property type="component" value="Unassembled WGS sequence"/>
</dbReference>
<dbReference type="RefSeq" id="WP_161039506.1">
    <property type="nucleotide sequence ID" value="NZ_WWCM01000007.1"/>
</dbReference>
<keyword evidence="2" id="KW-0489">Methyltransferase</keyword>
<protein>
    <recommendedName>
        <fullName evidence="4">Methyltransferase</fullName>
        <ecNumber evidence="4">2.1.1.-</ecNumber>
    </recommendedName>
</protein>
<gene>
    <name evidence="6" type="ORF">GTP27_12565</name>
</gene>
<dbReference type="InterPro" id="IPR001091">
    <property type="entry name" value="RM_Methyltransferase"/>
</dbReference>
<evidence type="ECO:0000313" key="7">
    <source>
        <dbReference type="Proteomes" id="UP000478090"/>
    </source>
</evidence>
<evidence type="ECO:0000313" key="6">
    <source>
        <dbReference type="EMBL" id="MYM40157.1"/>
    </source>
</evidence>
<dbReference type="Gene3D" id="3.40.50.150">
    <property type="entry name" value="Vaccinia Virus protein VP39"/>
    <property type="match status" value="1"/>
</dbReference>
<organism evidence="6 7">
    <name type="scientific">Duganella qianjiadongensis</name>
    <dbReference type="NCBI Taxonomy" id="2692176"/>
    <lineage>
        <taxon>Bacteria</taxon>
        <taxon>Pseudomonadati</taxon>
        <taxon>Pseudomonadota</taxon>
        <taxon>Betaproteobacteria</taxon>
        <taxon>Burkholderiales</taxon>
        <taxon>Oxalobacteraceae</taxon>
        <taxon>Telluria group</taxon>
        <taxon>Duganella</taxon>
    </lineage>
</organism>
<name>A0ABW9VR08_9BURK</name>
<feature type="domain" description="DNA methylase N-4/N-6" evidence="5">
    <location>
        <begin position="31"/>
        <end position="240"/>
    </location>
</feature>
<dbReference type="EC" id="2.1.1.-" evidence="4"/>
<dbReference type="PANTHER" id="PTHR13370:SF3">
    <property type="entry name" value="TRNA (GUANINE(10)-N2)-METHYLTRANSFERASE HOMOLOG"/>
    <property type="match status" value="1"/>
</dbReference>
<proteinExistence type="inferred from homology"/>
<evidence type="ECO:0000259" key="5">
    <source>
        <dbReference type="Pfam" id="PF01555"/>
    </source>
</evidence>
<dbReference type="SUPFAM" id="SSF53335">
    <property type="entry name" value="S-adenosyl-L-methionine-dependent methyltransferases"/>
    <property type="match status" value="1"/>
</dbReference>
<dbReference type="PANTHER" id="PTHR13370">
    <property type="entry name" value="RNA METHYLASE-RELATED"/>
    <property type="match status" value="1"/>
</dbReference>
<evidence type="ECO:0000256" key="2">
    <source>
        <dbReference type="ARBA" id="ARBA00022603"/>
    </source>
</evidence>
<dbReference type="InterPro" id="IPR002941">
    <property type="entry name" value="DNA_methylase_N4/N6"/>
</dbReference>
<dbReference type="PROSITE" id="PS00092">
    <property type="entry name" value="N6_MTASE"/>
    <property type="match status" value="1"/>
</dbReference>